<feature type="domain" description="BTB" evidence="2">
    <location>
        <begin position="132"/>
        <end position="199"/>
    </location>
</feature>
<evidence type="ECO:0000256" key="1">
    <source>
        <dbReference type="SAM" id="MobiDB-lite"/>
    </source>
</evidence>
<dbReference type="PANTHER" id="PTHR47843">
    <property type="entry name" value="BTB DOMAIN-CONTAINING PROTEIN-RELATED"/>
    <property type="match status" value="1"/>
</dbReference>
<name>A0ABR3X1F9_9EURO</name>
<evidence type="ECO:0000313" key="4">
    <source>
        <dbReference type="Proteomes" id="UP001583193"/>
    </source>
</evidence>
<dbReference type="EMBL" id="JAVDPF010000034">
    <property type="protein sequence ID" value="KAL1869557.1"/>
    <property type="molecule type" value="Genomic_DNA"/>
</dbReference>
<dbReference type="PANTHER" id="PTHR47843:SF5">
    <property type="entry name" value="BTB_POZ DOMAIN PROTEIN"/>
    <property type="match status" value="1"/>
</dbReference>
<gene>
    <name evidence="3" type="ORF">Plec18167_007855</name>
</gene>
<protein>
    <recommendedName>
        <fullName evidence="2">BTB domain-containing protein</fullName>
    </recommendedName>
</protein>
<feature type="region of interest" description="Disordered" evidence="1">
    <location>
        <begin position="1"/>
        <end position="21"/>
    </location>
</feature>
<dbReference type="Gene3D" id="3.30.710.10">
    <property type="entry name" value="Potassium Channel Kv1.1, Chain A"/>
    <property type="match status" value="1"/>
</dbReference>
<dbReference type="InterPro" id="IPR011333">
    <property type="entry name" value="SKP1/BTB/POZ_sf"/>
</dbReference>
<organism evidence="3 4">
    <name type="scientific">Paecilomyces lecythidis</name>
    <dbReference type="NCBI Taxonomy" id="3004212"/>
    <lineage>
        <taxon>Eukaryota</taxon>
        <taxon>Fungi</taxon>
        <taxon>Dikarya</taxon>
        <taxon>Ascomycota</taxon>
        <taxon>Pezizomycotina</taxon>
        <taxon>Eurotiomycetes</taxon>
        <taxon>Eurotiomycetidae</taxon>
        <taxon>Eurotiales</taxon>
        <taxon>Thermoascaceae</taxon>
        <taxon>Paecilomyces</taxon>
    </lineage>
</organism>
<evidence type="ECO:0000313" key="3">
    <source>
        <dbReference type="EMBL" id="KAL1869557.1"/>
    </source>
</evidence>
<reference evidence="3 4" key="1">
    <citation type="journal article" date="2024" name="IMA Fungus">
        <title>IMA Genome - F19 : A genome assembly and annotation guide to empower mycologists, including annotated draft genome sequences of Ceratocystis pirilliformis, Diaporthe australafricana, Fusarium ophioides, Paecilomyces lecythidis, and Sporothrix stenoceras.</title>
        <authorList>
            <person name="Aylward J."/>
            <person name="Wilson A.M."/>
            <person name="Visagie C.M."/>
            <person name="Spraker J."/>
            <person name="Barnes I."/>
            <person name="Buitendag C."/>
            <person name="Ceriani C."/>
            <person name="Del Mar Angel L."/>
            <person name="du Plessis D."/>
            <person name="Fuchs T."/>
            <person name="Gasser K."/>
            <person name="Kramer D."/>
            <person name="Li W."/>
            <person name="Munsamy K."/>
            <person name="Piso A."/>
            <person name="Price J.L."/>
            <person name="Sonnekus B."/>
            <person name="Thomas C."/>
            <person name="van der Nest A."/>
            <person name="van Dijk A."/>
            <person name="van Heerden A."/>
            <person name="van Vuuren N."/>
            <person name="Yilmaz N."/>
            <person name="Duong T.A."/>
            <person name="van der Merwe N.A."/>
            <person name="Wingfield M.J."/>
            <person name="Wingfield B.D."/>
        </authorList>
    </citation>
    <scope>NUCLEOTIDE SEQUENCE [LARGE SCALE GENOMIC DNA]</scope>
    <source>
        <strain evidence="3 4">CMW 18167</strain>
    </source>
</reference>
<dbReference type="PROSITE" id="PS50097">
    <property type="entry name" value="BTB"/>
    <property type="match status" value="1"/>
</dbReference>
<dbReference type="Pfam" id="PF00651">
    <property type="entry name" value="BTB"/>
    <property type="match status" value="1"/>
</dbReference>
<sequence length="326" mass="36541">MARTTKRVLSSGRSTTGRSVSAWKDSSYGCWAAGPQHCVKDEPITSAGASLKSNVSASTAIQTPGWDDEPEEEGEACACDHYTDNGDYMPKMEASTTMPDHINVEPQQTWDALECEDFWDGFKSLWGNQSTSDVMLCPNDVYPAVHAHWIFLNMRTSAFFDLKSGKNYKGKDIVSTNLDGRTLRRVVQYIYEGDYDVPDVDENPEEDIFEAHADVYKAAQMYQIRGLTKVCVEKFRDICTDNWDCDSFCKAAEIVYSVVTSGDSTKDVMKEGVLEEAIIHGLELRDYPHFKALLNDKDKAIAGDLVLQLLPKNHVDDWPSDDTWGL</sequence>
<dbReference type="InterPro" id="IPR000210">
    <property type="entry name" value="BTB/POZ_dom"/>
</dbReference>
<evidence type="ECO:0000259" key="2">
    <source>
        <dbReference type="PROSITE" id="PS50097"/>
    </source>
</evidence>
<feature type="compositionally biased region" description="Low complexity" evidence="1">
    <location>
        <begin position="8"/>
        <end position="21"/>
    </location>
</feature>
<proteinExistence type="predicted"/>
<accession>A0ABR3X1F9</accession>
<comment type="caution">
    <text evidence="3">The sequence shown here is derived from an EMBL/GenBank/DDBJ whole genome shotgun (WGS) entry which is preliminary data.</text>
</comment>
<dbReference type="SUPFAM" id="SSF54695">
    <property type="entry name" value="POZ domain"/>
    <property type="match status" value="1"/>
</dbReference>
<dbReference type="Proteomes" id="UP001583193">
    <property type="component" value="Unassembled WGS sequence"/>
</dbReference>
<keyword evidence="4" id="KW-1185">Reference proteome</keyword>